<dbReference type="PANTHER" id="PTHR30290:SF9">
    <property type="entry name" value="OLIGOPEPTIDE-BINDING PROTEIN APPA"/>
    <property type="match status" value="1"/>
</dbReference>
<dbReference type="Pfam" id="PF00496">
    <property type="entry name" value="SBP_bac_5"/>
    <property type="match status" value="1"/>
</dbReference>
<organism evidence="6 7">
    <name type="scientific">Mesorhizobium zhangyense</name>
    <dbReference type="NCBI Taxonomy" id="1776730"/>
    <lineage>
        <taxon>Bacteria</taxon>
        <taxon>Pseudomonadati</taxon>
        <taxon>Pseudomonadota</taxon>
        <taxon>Alphaproteobacteria</taxon>
        <taxon>Hyphomicrobiales</taxon>
        <taxon>Phyllobacteriaceae</taxon>
        <taxon>Mesorhizobium</taxon>
    </lineage>
</organism>
<dbReference type="EMBL" id="JAAKZG010000018">
    <property type="protein sequence ID" value="NGN44715.1"/>
    <property type="molecule type" value="Genomic_DNA"/>
</dbReference>
<keyword evidence="4" id="KW-0732">Signal</keyword>
<evidence type="ECO:0000256" key="2">
    <source>
        <dbReference type="ARBA" id="ARBA00005695"/>
    </source>
</evidence>
<dbReference type="GO" id="GO:0030288">
    <property type="term" value="C:outer membrane-bounded periplasmic space"/>
    <property type="evidence" value="ECO:0007669"/>
    <property type="project" value="UniProtKB-ARBA"/>
</dbReference>
<dbReference type="Gene3D" id="3.10.105.10">
    <property type="entry name" value="Dipeptide-binding Protein, Domain 3"/>
    <property type="match status" value="1"/>
</dbReference>
<accession>A0A7C9RBG2</accession>
<dbReference type="GO" id="GO:0043190">
    <property type="term" value="C:ATP-binding cassette (ABC) transporter complex"/>
    <property type="evidence" value="ECO:0007669"/>
    <property type="project" value="InterPro"/>
</dbReference>
<dbReference type="InterPro" id="IPR030678">
    <property type="entry name" value="Peptide/Ni-bd"/>
</dbReference>
<name>A0A7C9RBG2_9HYPH</name>
<evidence type="ECO:0000256" key="1">
    <source>
        <dbReference type="ARBA" id="ARBA00004418"/>
    </source>
</evidence>
<gene>
    <name evidence="6" type="ORF">G6N74_27030</name>
</gene>
<feature type="domain" description="Solute-binding protein family 5" evidence="5">
    <location>
        <begin position="100"/>
        <end position="472"/>
    </location>
</feature>
<dbReference type="PANTHER" id="PTHR30290">
    <property type="entry name" value="PERIPLASMIC BINDING COMPONENT OF ABC TRANSPORTER"/>
    <property type="match status" value="1"/>
</dbReference>
<dbReference type="AlphaFoldDB" id="A0A7C9RBG2"/>
<sequence length="560" mass="61168">MTRQGVTVASNYSWLKILSGYSLGELQASASITARLLRKLAVAGFVATAIPGVYANAADFKFAGPLDAYTLDPHAVSNTLIFAVLSNVYEPLVRRNDKLELEPALATSWKQRDDTTWEFTLREGVKFQNGDDFTADDVIFSLTRSKAGGIKSNIASIVSAEKVDDHKVLLKTSAPNPVLPNQIVNWFMMDKEWAEANGAVQPGSANNNTETFANRNANGTGPYIIKNRDPGVKTVFETNTGWWDKKVGNVETATFFVIPNPSTRVSALLSGEVDMIDGVPPQDAQRVDDADGLHVEAGSDLRTIYLQPDVARDNLIFGSEKDKNPFKDLRVRQAMQLSIDTSAIQKRIMRNFSTPVGLPIGREVTGFDAAIGEPVAADVDKAKALMAEAGYEKGFSVTLDCTNDRFMNDEATCLAIAASLGKIGIKVEPRAQTTGQWAKQVNPPEYNTSLALLGYSPFTYDAHIFLTSIVATRDPANGLGSFNIGGYSNPEVDKLIAESGKETDQEKRTAMIEQAMKIIKEDVGFIPIHQLKQLWGVKDSITVVQPADLGYPLRYFTVKQ</sequence>
<dbReference type="InterPro" id="IPR023765">
    <property type="entry name" value="SBP_5_CS"/>
</dbReference>
<reference evidence="6 7" key="1">
    <citation type="submission" date="2020-02" db="EMBL/GenBank/DDBJ databases">
        <title>Genome sequence of the type strain CGMCC 1.15528 of Mesorhizobium zhangyense.</title>
        <authorList>
            <person name="Gao J."/>
            <person name="Sun J."/>
        </authorList>
    </citation>
    <scope>NUCLEOTIDE SEQUENCE [LARGE SCALE GENOMIC DNA]</scope>
    <source>
        <strain evidence="6 7">CGMCC 1.15528</strain>
    </source>
</reference>
<dbReference type="GO" id="GO:1904680">
    <property type="term" value="F:peptide transmembrane transporter activity"/>
    <property type="evidence" value="ECO:0007669"/>
    <property type="project" value="TreeGrafter"/>
</dbReference>
<dbReference type="SUPFAM" id="SSF53850">
    <property type="entry name" value="Periplasmic binding protein-like II"/>
    <property type="match status" value="1"/>
</dbReference>
<dbReference type="RefSeq" id="WP_165121087.1">
    <property type="nucleotide sequence ID" value="NZ_JAAKZG010000018.1"/>
</dbReference>
<comment type="caution">
    <text evidence="6">The sequence shown here is derived from an EMBL/GenBank/DDBJ whole genome shotgun (WGS) entry which is preliminary data.</text>
</comment>
<dbReference type="Gene3D" id="3.90.76.10">
    <property type="entry name" value="Dipeptide-binding Protein, Domain 1"/>
    <property type="match status" value="1"/>
</dbReference>
<dbReference type="PROSITE" id="PS01040">
    <property type="entry name" value="SBP_BACTERIAL_5"/>
    <property type="match status" value="1"/>
</dbReference>
<proteinExistence type="inferred from homology"/>
<evidence type="ECO:0000259" key="5">
    <source>
        <dbReference type="Pfam" id="PF00496"/>
    </source>
</evidence>
<comment type="subcellular location">
    <subcellularLocation>
        <location evidence="1">Periplasm</location>
    </subcellularLocation>
</comment>
<dbReference type="PIRSF" id="PIRSF002741">
    <property type="entry name" value="MppA"/>
    <property type="match status" value="1"/>
</dbReference>
<keyword evidence="3" id="KW-0813">Transport</keyword>
<dbReference type="InterPro" id="IPR039424">
    <property type="entry name" value="SBP_5"/>
</dbReference>
<dbReference type="CDD" id="cd08498">
    <property type="entry name" value="PBP2_NikA_DppA_OppA_like_2"/>
    <property type="match status" value="1"/>
</dbReference>
<keyword evidence="7" id="KW-1185">Reference proteome</keyword>
<evidence type="ECO:0000313" key="6">
    <source>
        <dbReference type="EMBL" id="NGN44715.1"/>
    </source>
</evidence>
<comment type="similarity">
    <text evidence="2">Belongs to the bacterial solute-binding protein 5 family.</text>
</comment>
<protein>
    <submittedName>
        <fullName evidence="6">ABC transporter substrate-binding protein</fullName>
    </submittedName>
</protein>
<dbReference type="InterPro" id="IPR000914">
    <property type="entry name" value="SBP_5_dom"/>
</dbReference>
<dbReference type="GO" id="GO:0015833">
    <property type="term" value="P:peptide transport"/>
    <property type="evidence" value="ECO:0007669"/>
    <property type="project" value="TreeGrafter"/>
</dbReference>
<evidence type="ECO:0000313" key="7">
    <source>
        <dbReference type="Proteomes" id="UP000481252"/>
    </source>
</evidence>
<evidence type="ECO:0000256" key="4">
    <source>
        <dbReference type="ARBA" id="ARBA00022729"/>
    </source>
</evidence>
<dbReference type="Gene3D" id="3.40.190.10">
    <property type="entry name" value="Periplasmic binding protein-like II"/>
    <property type="match status" value="1"/>
</dbReference>
<dbReference type="Proteomes" id="UP000481252">
    <property type="component" value="Unassembled WGS sequence"/>
</dbReference>
<evidence type="ECO:0000256" key="3">
    <source>
        <dbReference type="ARBA" id="ARBA00022448"/>
    </source>
</evidence>